<reference evidence="2" key="2">
    <citation type="journal article" date="2019" name="J. Microbiol.">
        <title>Acinetobacter chinensis, a novel Acinetobacter species, carrying blaNDM-1, recovered from hospital sewage.</title>
        <authorList>
            <person name="Hu Y."/>
            <person name="Feng Y."/>
            <person name="Qin J."/>
            <person name="Zhang X."/>
            <person name="Zong Z."/>
        </authorList>
    </citation>
    <scope>NUCLEOTIDE SEQUENCE</scope>
    <source>
        <strain evidence="2">WCHAc010005</strain>
    </source>
</reference>
<dbReference type="Proteomes" id="UP001278188">
    <property type="component" value="Unassembled WGS sequence"/>
</dbReference>
<evidence type="ECO:0000313" key="4">
    <source>
        <dbReference type="Proteomes" id="UP000263753"/>
    </source>
</evidence>
<dbReference type="KEGG" id="achi:CDG60_17160"/>
<sequence>MNLPEPKNLPYKTLLADIEKGLIKIPQFQREYVWSLERAANLIDSILKGYPIGTFITWKTKETLRVVKDLGNVSLPPVPDGDFAEYVLDGQQRLTSLFCALKGLTIKRGSKQDDFSKIYINLKATYEEQIVTIDISNLEEKSFISLTDLINASFITLSSYDPKFHTRLAEYQQTILGYNFSLIEVKEASIDVATEIFTRINVGGKPLSLFEIMVAKTYDSTQKFDLSEKYENLIKSLKKVEYDTISDATVLQIVSLLLSKECSRKHILHLNKNDFIAIWDKVVIAIEAAVDYFRSYYRIPVSKLLPYNSLLAPFAYFFYYHKDKPLEQKQKLLEDFFWRVSLGGRYSSAVESKLAQDIKKIDHILNEKLPVYDWSIDTSPEFIRKNGNFNAGRSYIKALLCILAYQRPVSFIDGAIVHISNNWLQRANSKNYHHFFPKAYLNKLNIFENQSNHIANITIVDDFLNKRKIGAKAPSEYMTTFQKQNSSLDDHMQTHLIHLNESGIFENDYELFITRRCNIFSQEISKRLLLTDNDTLDSQPLSIDEMDPEIENGGYVFTD</sequence>
<gene>
    <name evidence="2" type="ORF">CDG60_17160</name>
    <name evidence="3" type="ORF">QR674_09560</name>
</gene>
<dbReference type="PANTHER" id="PTHR37292:SF2">
    <property type="entry name" value="DUF262 DOMAIN-CONTAINING PROTEIN"/>
    <property type="match status" value="1"/>
</dbReference>
<dbReference type="EMBL" id="CP032134">
    <property type="protein sequence ID" value="AXY58132.1"/>
    <property type="molecule type" value="Genomic_DNA"/>
</dbReference>
<dbReference type="AlphaFoldDB" id="A0A3B7LZ57"/>
<evidence type="ECO:0000313" key="5">
    <source>
        <dbReference type="Proteomes" id="UP001278188"/>
    </source>
</evidence>
<dbReference type="Proteomes" id="UP000263753">
    <property type="component" value="Chromosome"/>
</dbReference>
<dbReference type="Pfam" id="PF03235">
    <property type="entry name" value="GmrSD_N"/>
    <property type="match status" value="1"/>
</dbReference>
<proteinExistence type="predicted"/>
<name>A0A3B7LZ57_9GAMM</name>
<accession>A0A3B7LZ57</accession>
<organism evidence="2 4">
    <name type="scientific">Acinetobacter chinensis</name>
    <dbReference type="NCBI Taxonomy" id="2004650"/>
    <lineage>
        <taxon>Bacteria</taxon>
        <taxon>Pseudomonadati</taxon>
        <taxon>Pseudomonadota</taxon>
        <taxon>Gammaproteobacteria</taxon>
        <taxon>Moraxellales</taxon>
        <taxon>Moraxellaceae</taxon>
        <taxon>Acinetobacter</taxon>
    </lineage>
</organism>
<reference evidence="3 5" key="3">
    <citation type="submission" date="2023-06" db="EMBL/GenBank/DDBJ databases">
        <title>Genomic Analysis of Acinetobacter Strains Recovered from South Australian Aquatic Samples provides Insights into the Circulation of Antibiotic Resistance determinants in the Environment.</title>
        <authorList>
            <person name="Tobin L."/>
            <person name="Jarocki V.M."/>
            <person name="Kenyon J."/>
            <person name="Drigo B."/>
            <person name="Donner E."/>
            <person name="Djordjevic S.P."/>
            <person name="Hamidian M."/>
        </authorList>
    </citation>
    <scope>NUCLEOTIDE SEQUENCE [LARGE SCALE GENOMIC DNA]</scope>
    <source>
        <strain evidence="3 5">SAAc652</strain>
    </source>
</reference>
<reference evidence="4" key="1">
    <citation type="submission" date="2018-09" db="EMBL/GenBank/DDBJ databases">
        <title>The complete genome of Acinetobacter sp. strain WCHAc010005.</title>
        <authorList>
            <person name="Hu Y."/>
            <person name="Long H."/>
            <person name="Feng Y."/>
            <person name="Zong Z."/>
        </authorList>
    </citation>
    <scope>NUCLEOTIDE SEQUENCE [LARGE SCALE GENOMIC DNA]</scope>
    <source>
        <strain evidence="4">WCHAc010005</strain>
    </source>
</reference>
<evidence type="ECO:0000313" key="3">
    <source>
        <dbReference type="EMBL" id="MDV2469235.1"/>
    </source>
</evidence>
<keyword evidence="5" id="KW-1185">Reference proteome</keyword>
<dbReference type="PANTHER" id="PTHR37292">
    <property type="entry name" value="VNG6097C"/>
    <property type="match status" value="1"/>
</dbReference>
<protein>
    <submittedName>
        <fullName evidence="2">DUF262 domain-containing protein</fullName>
    </submittedName>
</protein>
<evidence type="ECO:0000259" key="1">
    <source>
        <dbReference type="Pfam" id="PF03235"/>
    </source>
</evidence>
<dbReference type="InterPro" id="IPR004919">
    <property type="entry name" value="GmrSD_N"/>
</dbReference>
<dbReference type="EMBL" id="JASVDY010000003">
    <property type="protein sequence ID" value="MDV2469235.1"/>
    <property type="molecule type" value="Genomic_DNA"/>
</dbReference>
<dbReference type="RefSeq" id="WP_087512057.1">
    <property type="nucleotide sequence ID" value="NZ_CP032134.1"/>
</dbReference>
<evidence type="ECO:0000313" key="2">
    <source>
        <dbReference type="EMBL" id="AXY58132.1"/>
    </source>
</evidence>
<feature type="domain" description="GmrSD restriction endonucleases N-terminal" evidence="1">
    <location>
        <begin position="12"/>
        <end position="216"/>
    </location>
</feature>